<gene>
    <name evidence="1" type="ORF">JI435_403790</name>
</gene>
<evidence type="ECO:0000313" key="2">
    <source>
        <dbReference type="Proteomes" id="UP000663193"/>
    </source>
</evidence>
<proteinExistence type="predicted"/>
<dbReference type="AlphaFoldDB" id="A0A7U2EVC4"/>
<name>A0A7U2EVC4_PHANO</name>
<protein>
    <submittedName>
        <fullName evidence="1">Uncharacterized protein</fullName>
    </submittedName>
</protein>
<reference evidence="2" key="1">
    <citation type="journal article" date="2021" name="BMC Genomics">
        <title>Chromosome-level genome assembly and manually-curated proteome of model necrotroph Parastagonospora nodorum Sn15 reveals a genome-wide trove of candidate effector homologs, and redundancy of virulence-related functions within an accessory chromosome.</title>
        <authorList>
            <person name="Bertazzoni S."/>
            <person name="Jones D.A.B."/>
            <person name="Phan H.T."/>
            <person name="Tan K.-C."/>
            <person name="Hane J.K."/>
        </authorList>
    </citation>
    <scope>NUCLEOTIDE SEQUENCE [LARGE SCALE GENOMIC DNA]</scope>
    <source>
        <strain evidence="2">SN15 / ATCC MYA-4574 / FGSC 10173)</strain>
    </source>
</reference>
<dbReference type="Proteomes" id="UP000663193">
    <property type="component" value="Chromosome 3"/>
</dbReference>
<feature type="non-terminal residue" evidence="1">
    <location>
        <position position="88"/>
    </location>
</feature>
<sequence length="88" mass="10160">THSPWCRFTRHLYHHGVSLLSPEPSRRICSTNATHLQQHPSPSWTDLLSSSTSCSFCHQHQPRTLHLPSCRIARSLWFFPSREDLAKA</sequence>
<evidence type="ECO:0000313" key="1">
    <source>
        <dbReference type="EMBL" id="QRC93412.1"/>
    </source>
</evidence>
<dbReference type="EMBL" id="CP069025">
    <property type="protein sequence ID" value="QRC93412.1"/>
    <property type="molecule type" value="Genomic_DNA"/>
</dbReference>
<accession>A0A7U2EVC4</accession>
<keyword evidence="2" id="KW-1185">Reference proteome</keyword>
<organism evidence="1 2">
    <name type="scientific">Phaeosphaeria nodorum (strain SN15 / ATCC MYA-4574 / FGSC 10173)</name>
    <name type="common">Glume blotch fungus</name>
    <name type="synonym">Parastagonospora nodorum</name>
    <dbReference type="NCBI Taxonomy" id="321614"/>
    <lineage>
        <taxon>Eukaryota</taxon>
        <taxon>Fungi</taxon>
        <taxon>Dikarya</taxon>
        <taxon>Ascomycota</taxon>
        <taxon>Pezizomycotina</taxon>
        <taxon>Dothideomycetes</taxon>
        <taxon>Pleosporomycetidae</taxon>
        <taxon>Pleosporales</taxon>
        <taxon>Pleosporineae</taxon>
        <taxon>Phaeosphaeriaceae</taxon>
        <taxon>Parastagonospora</taxon>
    </lineage>
</organism>
<dbReference type="VEuPathDB" id="FungiDB:JI435_403790"/>